<dbReference type="Proteomes" id="UP001249851">
    <property type="component" value="Unassembled WGS sequence"/>
</dbReference>
<accession>A0AAD9URB9</accession>
<dbReference type="AlphaFoldDB" id="A0AAD9URB9"/>
<reference evidence="1" key="2">
    <citation type="journal article" date="2023" name="Science">
        <title>Genomic signatures of disease resistance in endangered staghorn corals.</title>
        <authorList>
            <person name="Vollmer S.V."/>
            <person name="Selwyn J.D."/>
            <person name="Despard B.A."/>
            <person name="Roesel C.L."/>
        </authorList>
    </citation>
    <scope>NUCLEOTIDE SEQUENCE</scope>
    <source>
        <strain evidence="1">K2</strain>
    </source>
</reference>
<dbReference type="EMBL" id="JARQWQ010000215">
    <property type="protein sequence ID" value="KAK2547099.1"/>
    <property type="molecule type" value="Genomic_DNA"/>
</dbReference>
<proteinExistence type="predicted"/>
<evidence type="ECO:0000313" key="2">
    <source>
        <dbReference type="Proteomes" id="UP001249851"/>
    </source>
</evidence>
<organism evidence="1 2">
    <name type="scientific">Acropora cervicornis</name>
    <name type="common">Staghorn coral</name>
    <dbReference type="NCBI Taxonomy" id="6130"/>
    <lineage>
        <taxon>Eukaryota</taxon>
        <taxon>Metazoa</taxon>
        <taxon>Cnidaria</taxon>
        <taxon>Anthozoa</taxon>
        <taxon>Hexacorallia</taxon>
        <taxon>Scleractinia</taxon>
        <taxon>Astrocoeniina</taxon>
        <taxon>Acroporidae</taxon>
        <taxon>Acropora</taxon>
    </lineage>
</organism>
<sequence length="113" mass="13094">MEPNDAISKFGIPGMIEREREKSTRKLEEKSAVSFDWEVEQYGELTRPITSDTFSTGKNKILKEKRQEKELLVLQQATLKEGEMWGLNMPDIDNWIGENGKLKITVIIYTLNF</sequence>
<keyword evidence="2" id="KW-1185">Reference proteome</keyword>
<evidence type="ECO:0000313" key="1">
    <source>
        <dbReference type="EMBL" id="KAK2547099.1"/>
    </source>
</evidence>
<name>A0AAD9URB9_ACRCE</name>
<protein>
    <submittedName>
        <fullName evidence="1">Uncharacterized protein</fullName>
    </submittedName>
</protein>
<comment type="caution">
    <text evidence="1">The sequence shown here is derived from an EMBL/GenBank/DDBJ whole genome shotgun (WGS) entry which is preliminary data.</text>
</comment>
<gene>
    <name evidence="1" type="ORF">P5673_033130</name>
</gene>
<reference evidence="1" key="1">
    <citation type="journal article" date="2023" name="G3 (Bethesda)">
        <title>Whole genome assembly and annotation of the endangered Caribbean coral Acropora cervicornis.</title>
        <authorList>
            <person name="Selwyn J.D."/>
            <person name="Vollmer S.V."/>
        </authorList>
    </citation>
    <scope>NUCLEOTIDE SEQUENCE</scope>
    <source>
        <strain evidence="1">K2</strain>
    </source>
</reference>